<dbReference type="CDD" id="cd00086">
    <property type="entry name" value="homeodomain"/>
    <property type="match status" value="1"/>
</dbReference>
<comment type="subcellular location">
    <subcellularLocation>
        <location evidence="1 6 7">Nucleus</location>
    </subcellularLocation>
</comment>
<dbReference type="EMBL" id="GFXV01006977">
    <property type="protein sequence ID" value="MBW18782.1"/>
    <property type="molecule type" value="Transcribed_RNA"/>
</dbReference>
<keyword evidence="5 6" id="KW-0539">Nucleus</keyword>
<evidence type="ECO:0000256" key="7">
    <source>
        <dbReference type="RuleBase" id="RU000682"/>
    </source>
</evidence>
<feature type="region of interest" description="Disordered" evidence="8">
    <location>
        <begin position="299"/>
        <end position="332"/>
    </location>
</feature>
<dbReference type="InterPro" id="IPR001356">
    <property type="entry name" value="HD"/>
</dbReference>
<dbReference type="InterPro" id="IPR017970">
    <property type="entry name" value="Homeobox_CS"/>
</dbReference>
<feature type="domain" description="Homeobox" evidence="9">
    <location>
        <begin position="61"/>
        <end position="121"/>
    </location>
</feature>
<dbReference type="InterPro" id="IPR050649">
    <property type="entry name" value="Paired_Homeobox_TFs"/>
</dbReference>
<evidence type="ECO:0000256" key="2">
    <source>
        <dbReference type="ARBA" id="ARBA00022473"/>
    </source>
</evidence>
<dbReference type="PANTHER" id="PTHR24329">
    <property type="entry name" value="HOMEOBOX PROTEIN ARISTALESS"/>
    <property type="match status" value="1"/>
</dbReference>
<evidence type="ECO:0000256" key="3">
    <source>
        <dbReference type="ARBA" id="ARBA00023125"/>
    </source>
</evidence>
<evidence type="ECO:0000256" key="8">
    <source>
        <dbReference type="SAM" id="MobiDB-lite"/>
    </source>
</evidence>
<evidence type="ECO:0000256" key="1">
    <source>
        <dbReference type="ARBA" id="ARBA00004123"/>
    </source>
</evidence>
<reference evidence="10" key="1">
    <citation type="submission" date="2017-10" db="EMBL/GenBank/DDBJ databases">
        <title>Transcriptome Assembly of Sugarcane Aphid Adults.</title>
        <authorList>
            <person name="Scully E.D."/>
            <person name="Palmer N.A."/>
            <person name="Geib S.M."/>
            <person name="Sarath G."/>
            <person name="Sattler S.E."/>
        </authorList>
    </citation>
    <scope>NUCLEOTIDE SEQUENCE</scope>
    <source>
        <tissue evidence="10">Whole body</tissue>
    </source>
</reference>
<feature type="region of interest" description="Disordered" evidence="8">
    <location>
        <begin position="258"/>
        <end position="277"/>
    </location>
</feature>
<gene>
    <name evidence="10" type="primary">RX2</name>
</gene>
<feature type="compositionally biased region" description="Low complexity" evidence="8">
    <location>
        <begin position="225"/>
        <end position="246"/>
    </location>
</feature>
<dbReference type="Pfam" id="PF00046">
    <property type="entry name" value="Homeodomain"/>
    <property type="match status" value="1"/>
</dbReference>
<dbReference type="OrthoDB" id="6159439at2759"/>
<dbReference type="PANTHER" id="PTHR24329:SF570">
    <property type="entry name" value="HOMEOBRAIN"/>
    <property type="match status" value="1"/>
</dbReference>
<dbReference type="FunFam" id="1.10.10.60:FF:000102">
    <property type="entry name" value="Aristaless related homeobox"/>
    <property type="match status" value="1"/>
</dbReference>
<proteinExistence type="predicted"/>
<dbReference type="SUPFAM" id="SSF46689">
    <property type="entry name" value="Homeodomain-like"/>
    <property type="match status" value="1"/>
</dbReference>
<feature type="DNA-binding region" description="Homeobox" evidence="6">
    <location>
        <begin position="63"/>
        <end position="122"/>
    </location>
</feature>
<dbReference type="SMART" id="SM00389">
    <property type="entry name" value="HOX"/>
    <property type="match status" value="1"/>
</dbReference>
<dbReference type="GO" id="GO:0005634">
    <property type="term" value="C:nucleus"/>
    <property type="evidence" value="ECO:0007669"/>
    <property type="project" value="UniProtKB-SubCell"/>
</dbReference>
<evidence type="ECO:0000313" key="10">
    <source>
        <dbReference type="EMBL" id="MBW18782.1"/>
    </source>
</evidence>
<dbReference type="GO" id="GO:0000977">
    <property type="term" value="F:RNA polymerase II transcription regulatory region sequence-specific DNA binding"/>
    <property type="evidence" value="ECO:0007669"/>
    <property type="project" value="TreeGrafter"/>
</dbReference>
<dbReference type="PROSITE" id="PS00027">
    <property type="entry name" value="HOMEOBOX_1"/>
    <property type="match status" value="1"/>
</dbReference>
<name>A0A2H8TZ19_9HEMI</name>
<evidence type="ECO:0000256" key="5">
    <source>
        <dbReference type="ARBA" id="ARBA00023242"/>
    </source>
</evidence>
<dbReference type="AlphaFoldDB" id="A0A2H8TZ19"/>
<feature type="region of interest" description="Disordered" evidence="8">
    <location>
        <begin position="43"/>
        <end position="68"/>
    </location>
</feature>
<feature type="compositionally biased region" description="Basic and acidic residues" evidence="8">
    <location>
        <begin position="48"/>
        <end position="60"/>
    </location>
</feature>
<feature type="region of interest" description="Disordered" evidence="8">
    <location>
        <begin position="222"/>
        <end position="252"/>
    </location>
</feature>
<evidence type="ECO:0000256" key="6">
    <source>
        <dbReference type="PROSITE-ProRule" id="PRU00108"/>
    </source>
</evidence>
<accession>A0A2H8TZ19</accession>
<dbReference type="Gene3D" id="1.10.10.60">
    <property type="entry name" value="Homeodomain-like"/>
    <property type="match status" value="1"/>
</dbReference>
<keyword evidence="4 6" id="KW-0371">Homeobox</keyword>
<dbReference type="PROSITE" id="PS50071">
    <property type="entry name" value="HOMEOBOX_2"/>
    <property type="match status" value="1"/>
</dbReference>
<dbReference type="GO" id="GO:0000981">
    <property type="term" value="F:DNA-binding transcription factor activity, RNA polymerase II-specific"/>
    <property type="evidence" value="ECO:0007669"/>
    <property type="project" value="InterPro"/>
</dbReference>
<keyword evidence="2" id="KW-0217">Developmental protein</keyword>
<sequence>MDTTKSARNVYSIDQILGTTHPSKNENSSVHCQSKLDALYAASGNDPSLHRSDEHDDDKPRKVRRSRTTFTTYQLHQLERAFEKTQYPDVFTREELALRLDLSEARVQVWFQNRRAKWRKREKSMGRESNPYIPDHTLFRNECLSVAPALGGPLPFLTPEQFWPSIVFNPAAASAFLLGLPWHHHHAAQPSATATAASYQSSVHKALSERIISANQWPAVALQTSSSEPHSPSSAGTSSPAALSPAREPSVDAATIAAAESRSPYLNDDDDDGGDGAVQMENVAVVGVFGDVWPGRAEQAGELPAARRRPAAAGRQGRGGRRPAVRVGRGPAAGRAEAVRATAALRVGHVGGGHGRGHDRRRRLRLAAGRVARVFAHVRQEGPADEAGVLFPQGGRQEGAPQALRLGRPSAQEAQVQPAPVRRLRVLRRRPAETAVAGQVRRTRGQGLRDQRARPQRFRLLSRHAVRQSRRVSDLVQGHRKLFRDLRTET</sequence>
<evidence type="ECO:0000259" key="9">
    <source>
        <dbReference type="PROSITE" id="PS50071"/>
    </source>
</evidence>
<keyword evidence="3 6" id="KW-0238">DNA-binding</keyword>
<evidence type="ECO:0000256" key="4">
    <source>
        <dbReference type="ARBA" id="ARBA00023155"/>
    </source>
</evidence>
<protein>
    <submittedName>
        <fullName evidence="10">Retinal homeobox protein Rx2</fullName>
    </submittedName>
</protein>
<organism evidence="10">
    <name type="scientific">Melanaphis sacchari</name>
    <dbReference type="NCBI Taxonomy" id="742174"/>
    <lineage>
        <taxon>Eukaryota</taxon>
        <taxon>Metazoa</taxon>
        <taxon>Ecdysozoa</taxon>
        <taxon>Arthropoda</taxon>
        <taxon>Hexapoda</taxon>
        <taxon>Insecta</taxon>
        <taxon>Pterygota</taxon>
        <taxon>Neoptera</taxon>
        <taxon>Paraneoptera</taxon>
        <taxon>Hemiptera</taxon>
        <taxon>Sternorrhyncha</taxon>
        <taxon>Aphidomorpha</taxon>
        <taxon>Aphidoidea</taxon>
        <taxon>Aphididae</taxon>
        <taxon>Aphidini</taxon>
        <taxon>Melanaphis</taxon>
    </lineage>
</organism>
<dbReference type="InterPro" id="IPR009057">
    <property type="entry name" value="Homeodomain-like_sf"/>
</dbReference>